<dbReference type="InterPro" id="IPR054722">
    <property type="entry name" value="PolX-like_BBD"/>
</dbReference>
<dbReference type="Pfam" id="PF07727">
    <property type="entry name" value="RVT_2"/>
    <property type="match status" value="1"/>
</dbReference>
<protein>
    <submittedName>
        <fullName evidence="6">Retrotransposon gag domain</fullName>
    </submittedName>
</protein>
<keyword evidence="3" id="KW-0378">Hydrolase</keyword>
<keyword evidence="7" id="KW-1185">Reference proteome</keyword>
<gene>
    <name evidence="6" type="ORF">ISN44_As09g001990</name>
</gene>
<dbReference type="InterPro" id="IPR057670">
    <property type="entry name" value="SH3_retrovirus"/>
</dbReference>
<dbReference type="GO" id="GO:0006508">
    <property type="term" value="P:proteolysis"/>
    <property type="evidence" value="ECO:0007669"/>
    <property type="project" value="UniProtKB-KW"/>
</dbReference>
<dbReference type="Proteomes" id="UP000694251">
    <property type="component" value="Chromosome 9"/>
</dbReference>
<name>A0A8T2AGA2_ARASU</name>
<dbReference type="Pfam" id="PF25597">
    <property type="entry name" value="SH3_retrovirus"/>
    <property type="match status" value="1"/>
</dbReference>
<evidence type="ECO:0000259" key="5">
    <source>
        <dbReference type="PROSITE" id="PS50994"/>
    </source>
</evidence>
<dbReference type="Pfam" id="PF22936">
    <property type="entry name" value="Pol_BBD"/>
    <property type="match status" value="1"/>
</dbReference>
<dbReference type="GO" id="GO:0046872">
    <property type="term" value="F:metal ion binding"/>
    <property type="evidence" value="ECO:0007669"/>
    <property type="project" value="UniProtKB-KW"/>
</dbReference>
<feature type="compositionally biased region" description="Basic residues" evidence="4">
    <location>
        <begin position="1"/>
        <end position="10"/>
    </location>
</feature>
<dbReference type="CDD" id="cd09272">
    <property type="entry name" value="RNase_HI_RT_Ty1"/>
    <property type="match status" value="1"/>
</dbReference>
<dbReference type="PROSITE" id="PS50994">
    <property type="entry name" value="INTEGRASE"/>
    <property type="match status" value="1"/>
</dbReference>
<dbReference type="PANTHER" id="PTHR42648">
    <property type="entry name" value="TRANSPOSASE, PUTATIVE-RELATED"/>
    <property type="match status" value="1"/>
</dbReference>
<keyword evidence="1" id="KW-0645">Protease</keyword>
<dbReference type="Pfam" id="PF00665">
    <property type="entry name" value="rve"/>
    <property type="match status" value="1"/>
</dbReference>
<dbReference type="InterPro" id="IPR025724">
    <property type="entry name" value="GAG-pre-integrase_dom"/>
</dbReference>
<dbReference type="InterPro" id="IPR005162">
    <property type="entry name" value="Retrotrans_gag_dom"/>
</dbReference>
<dbReference type="Pfam" id="PF03732">
    <property type="entry name" value="Retrotrans_gag"/>
    <property type="match status" value="1"/>
</dbReference>
<dbReference type="GO" id="GO:0015074">
    <property type="term" value="P:DNA integration"/>
    <property type="evidence" value="ECO:0007669"/>
    <property type="project" value="InterPro"/>
</dbReference>
<sequence length="1449" mass="163728">MVKKGGKLRNRSVTPEDEESAAKSVRDSGIDEDLKLASMKQPFSLKPESYEVHGSVSKASDPFDNPMFLHSSDHPGLSIVAHVLDGSNYNSWSIAMRISLDAKNKLGFVDGSLLRPSVSDSNFRLWSRCNSMVKSWILNVVNKEIYDSILYYEDAVEMWIDLFTRFKVNNLPRKYQLEQAVMTLKQGQLDLSTYFTKKKTLWEQLSNTKSRTVKKCDCDQVKELLEEAETSKVIQFLMGLNDDFNNIRGQILNMKPRPGLNEIYNMLDQDESQRLVGFASKPVPSPAAFQTQGVISDQNPILLAQGNFKKPKCSHCNRIGHTVDKCYKVHGYPPGHPRAKQNSYVGTANLASIDQLDITAPGSEPEHMSKDHIQQLISYLSTKLQSPSITSCPDKAIASTSNFVPTISQITGTFLSLYDYTYYDTLTSSVPHETELSFRAWVVDSGASHHVTHQREIYLEYKALDRTYVRLPNGQTVKIEGTGYIQLTDALALHNVLYIPEFKFNLLSVSVITKTLKSKVSFISDECMIQALTKELMLGKGSQVGNLYVLNLDKTLVDMSSFPSTNVCSSLKIDTDMWYKRLGHPSFAKIDTLSDVLLLPKQKINNKITHCHICHLSKQKHLPFKSLNHMREKAFELVHIDTWGPFSVPAVDGYRYFLTIVDDFSRATWLYMLKQKSDVLTVFPSFLKMVETQYNAKVCSVRSDNAHELKFNALFLKEGIKSYHSCPETPEQNSVVERKHQHLLNVARALMFQFGVPLEYWGECVLTAVFLINRLPSPVIDNKTPYERLTNETPDYSSLKAFGCLCYCSTSPKSRTKFDPRAKACIFIGYPMGYKGYKLLDIETYSVSISRHVIFYEDIFPFASSTIPDDTKHFFPHISLPAPNTDGHMPLVQPSSDAPQHSDESSSLISVPSEPKSTRQRKLPSHLQDFHCYNNTPTITKSPTKTSPYPLANYISYSYLSEPFNAFINIITATKLPQKYSEARLDKQWNDAMGKEIGAFVRTGTWNISDLPAGKVAVDCKWLFTIKFLADGSIERYKARLVAKGYTQQEGIDFIDTFSPVAKMATVKLLLSLAPKMQWFLNQLDISNAFLNGDLAEEIYMKLPPGYAEIQGEEVSPNAVCRLHKSIYGLKQASRQWFIKFSTTLVGLGFEKCHGDHTLFVKFSNGNYLVVLVYVDDILIASTTEAASSELTQQLRGYFQLRDLGEPKNFLGIEIARTAEEISLCQRKYVLDLLASSGFSYCKPSSIPMEPNQKLSEAEGDTIENIKQYRRLIGTIGQGIFYGKDADFTLRGFSDSDWGTCRDSRRSVTGFAVFLGNSLVSWRSKKQDIVSMSSAEAEYRAMSVITNELIWLSALLKALKVPFTLHAYLYCDNTATLHIANNSVFHERTKHIEFDCHKVRECIELGILKTMYVRTDNQLADVLTKALYPALFWENMSKMGVLNIYAPPS</sequence>
<evidence type="ECO:0000313" key="6">
    <source>
        <dbReference type="EMBL" id="KAG7571787.1"/>
    </source>
</evidence>
<feature type="region of interest" description="Disordered" evidence="4">
    <location>
        <begin position="886"/>
        <end position="924"/>
    </location>
</feature>
<organism evidence="6 7">
    <name type="scientific">Arabidopsis suecica</name>
    <name type="common">Swedish thale-cress</name>
    <name type="synonym">Cardaminopsis suecica</name>
    <dbReference type="NCBI Taxonomy" id="45249"/>
    <lineage>
        <taxon>Eukaryota</taxon>
        <taxon>Viridiplantae</taxon>
        <taxon>Streptophyta</taxon>
        <taxon>Embryophyta</taxon>
        <taxon>Tracheophyta</taxon>
        <taxon>Spermatophyta</taxon>
        <taxon>Magnoliopsida</taxon>
        <taxon>eudicotyledons</taxon>
        <taxon>Gunneridae</taxon>
        <taxon>Pentapetalae</taxon>
        <taxon>rosids</taxon>
        <taxon>malvids</taxon>
        <taxon>Brassicales</taxon>
        <taxon>Brassicaceae</taxon>
        <taxon>Camelineae</taxon>
        <taxon>Arabidopsis</taxon>
    </lineage>
</organism>
<dbReference type="GO" id="GO:0008233">
    <property type="term" value="F:peptidase activity"/>
    <property type="evidence" value="ECO:0007669"/>
    <property type="project" value="UniProtKB-KW"/>
</dbReference>
<dbReference type="InterPro" id="IPR039537">
    <property type="entry name" value="Retrotran_Ty1/copia-like"/>
</dbReference>
<dbReference type="EMBL" id="JAEFBJ010000009">
    <property type="protein sequence ID" value="KAG7571787.1"/>
    <property type="molecule type" value="Genomic_DNA"/>
</dbReference>
<evidence type="ECO:0000256" key="3">
    <source>
        <dbReference type="ARBA" id="ARBA00022801"/>
    </source>
</evidence>
<dbReference type="Pfam" id="PF13976">
    <property type="entry name" value="gag_pre-integrs"/>
    <property type="match status" value="1"/>
</dbReference>
<keyword evidence="2" id="KW-0479">Metal-binding</keyword>
<dbReference type="OrthoDB" id="1742645at2759"/>
<dbReference type="InterPro" id="IPR001584">
    <property type="entry name" value="Integrase_cat-core"/>
</dbReference>
<dbReference type="Pfam" id="PF14244">
    <property type="entry name" value="Retrotran_gag_3"/>
    <property type="match status" value="1"/>
</dbReference>
<feature type="domain" description="Integrase catalytic" evidence="5">
    <location>
        <begin position="619"/>
        <end position="793"/>
    </location>
</feature>
<dbReference type="InterPro" id="IPR029472">
    <property type="entry name" value="Copia-like_N"/>
</dbReference>
<evidence type="ECO:0000256" key="2">
    <source>
        <dbReference type="ARBA" id="ARBA00022723"/>
    </source>
</evidence>
<comment type="caution">
    <text evidence="6">The sequence shown here is derived from an EMBL/GenBank/DDBJ whole genome shotgun (WGS) entry which is preliminary data.</text>
</comment>
<dbReference type="PANTHER" id="PTHR42648:SF31">
    <property type="entry name" value="RNA-DIRECTED DNA POLYMERASE"/>
    <property type="match status" value="1"/>
</dbReference>
<feature type="region of interest" description="Disordered" evidence="4">
    <location>
        <begin position="1"/>
        <end position="27"/>
    </location>
</feature>
<dbReference type="InterPro" id="IPR013103">
    <property type="entry name" value="RVT_2"/>
</dbReference>
<feature type="compositionally biased region" description="Polar residues" evidence="4">
    <location>
        <begin position="893"/>
        <end position="910"/>
    </location>
</feature>
<evidence type="ECO:0000313" key="7">
    <source>
        <dbReference type="Proteomes" id="UP000694251"/>
    </source>
</evidence>
<accession>A0A8T2AGA2</accession>
<reference evidence="6 7" key="1">
    <citation type="submission" date="2020-12" db="EMBL/GenBank/DDBJ databases">
        <title>Concerted genomic and epigenomic changes stabilize Arabidopsis allopolyploids.</title>
        <authorList>
            <person name="Chen Z."/>
        </authorList>
    </citation>
    <scope>NUCLEOTIDE SEQUENCE [LARGE SCALE GENOMIC DNA]</scope>
    <source>
        <strain evidence="6">As9502</strain>
        <tissue evidence="6">Leaf</tissue>
    </source>
</reference>
<evidence type="ECO:0000256" key="4">
    <source>
        <dbReference type="SAM" id="MobiDB-lite"/>
    </source>
</evidence>
<evidence type="ECO:0000256" key="1">
    <source>
        <dbReference type="ARBA" id="ARBA00022670"/>
    </source>
</evidence>
<proteinExistence type="predicted"/>